<dbReference type="SUPFAM" id="SSF49464">
    <property type="entry name" value="Carboxypeptidase regulatory domain-like"/>
    <property type="match status" value="1"/>
</dbReference>
<accession>A0ABP8GB68</accession>
<dbReference type="InterPro" id="IPR023996">
    <property type="entry name" value="TonB-dep_OMP_SusC/RagA"/>
</dbReference>
<dbReference type="Pfam" id="PF00593">
    <property type="entry name" value="TonB_dep_Rec_b-barrel"/>
    <property type="match status" value="1"/>
</dbReference>
<sequence>MSKIYGLFALPALLLGTEISRAQSFEISGTVRSREENFPLSGASVVVKGTSRGVITDDKGQFTLTISSSDTLRVSELGYQPRDTTISGPASGLVIPLESATSALNEVVVTALNISKEKKSLGYSVQELKTKDISEAREPNLVNALSGKVAGVNVTNSQGDMGSSRIIIRGETSISGNNQPLFVIDGVPVDNTQFLGGTGGDRDPEASRDFSNAIADINPSDIASVSVLKGPNAAALYGSRAAAGVILIQTKSGKGEKGLGVTLNSNTTLSNLLVLPSYQNVFGQGSSGKFSYVDGAGGGVNDAVDESWGPPMDGRLIPQFFSGGKAVPFVPHPDNVKDFFRTGYKLDNEIAFAGSGDKYNFRFSYNNMSQHGVIPNTAQERNSFLVNAGYQITPKLSLDVMANYIRRDAPNLPGGSGLRETSTMLQFTWFGRQVDMDKLYQLYKEGSLINWNNLYYSNRYFIAYNNTVAQQRNRLIGNVNLKYQITKDLTASFLTGNDYYADRRKMKVAFDTKGAPYGSYGEDTYIVNENNTEGRLDYNRQLSDDFSLDILGGGNIRTNTTENNDQRAPQLAVAGVYTLNNSRVPLVSNNYYTKLKTYSLFSSAQIGFRHYAYLNLTARNDWSSSLPVENLSYFYPSVNGSFILSEALHMTSDRVNFIKLRGGWSKVGKATSAYQLINTYGFTTPFDTDPQLHAGSIDLNPDLKPEQTTSVEAGAEAGFFHDRLHLDLSFYNMNSFNQILAVDVSPATGYEQKLINGGKINNKGLEVELDVTPVQTGDFTWNIMTNYSANRSKVVSLDKAGRLNSYVLGSDGTVQVLAAIDQPYGTLFGTAFERNDNGEIMVDQSGRPVVDPDKKYLGKFTPDWLGSINNSFSWHGFQLSFLVDARVGGSIYSSTNSTGTYTGVLASTLPGRDAAHGGLRYYYPGDDDNHAAVPLPEGGTAPGGATVHDDGMIFKGVHDDGKQNDVIISAQDYYKSLTNVDEAFIYNASFVKLREVRLGYELPAAFIHSLGLQSAAVSLVGRNLWIISKHVPNIDPETAFNTGNGQGLEDLALPTVRSLGVNINVKF</sequence>
<keyword evidence="3 8" id="KW-1134">Transmembrane beta strand</keyword>
<dbReference type="InterPro" id="IPR012910">
    <property type="entry name" value="Plug_dom"/>
</dbReference>
<evidence type="ECO:0000256" key="3">
    <source>
        <dbReference type="ARBA" id="ARBA00022452"/>
    </source>
</evidence>
<keyword evidence="5 9" id="KW-0798">TonB box</keyword>
<dbReference type="InterPro" id="IPR023997">
    <property type="entry name" value="TonB-dep_OMP_SusC/RagA_CS"/>
</dbReference>
<comment type="similarity">
    <text evidence="8 9">Belongs to the TonB-dependent receptor family.</text>
</comment>
<dbReference type="Gene3D" id="2.170.130.10">
    <property type="entry name" value="TonB-dependent receptor, plug domain"/>
    <property type="match status" value="1"/>
</dbReference>
<dbReference type="Proteomes" id="UP001501207">
    <property type="component" value="Unassembled WGS sequence"/>
</dbReference>
<evidence type="ECO:0000256" key="6">
    <source>
        <dbReference type="ARBA" id="ARBA00023136"/>
    </source>
</evidence>
<dbReference type="Pfam" id="PF07715">
    <property type="entry name" value="Plug"/>
    <property type="match status" value="1"/>
</dbReference>
<evidence type="ECO:0000256" key="8">
    <source>
        <dbReference type="PROSITE-ProRule" id="PRU01360"/>
    </source>
</evidence>
<comment type="caution">
    <text evidence="12">The sequence shown here is derived from an EMBL/GenBank/DDBJ whole genome shotgun (WGS) entry which is preliminary data.</text>
</comment>
<dbReference type="Gene3D" id="2.60.40.1120">
    <property type="entry name" value="Carboxypeptidase-like, regulatory domain"/>
    <property type="match status" value="1"/>
</dbReference>
<evidence type="ECO:0000256" key="2">
    <source>
        <dbReference type="ARBA" id="ARBA00022448"/>
    </source>
</evidence>
<name>A0ABP8GB68_9BACT</name>
<feature type="domain" description="TonB-dependent receptor plug" evidence="11">
    <location>
        <begin position="118"/>
        <end position="245"/>
    </location>
</feature>
<feature type="domain" description="TonB-dependent receptor-like beta-barrel" evidence="10">
    <location>
        <begin position="432"/>
        <end position="899"/>
    </location>
</feature>
<organism evidence="12 13">
    <name type="scientific">Compostibacter hankyongensis</name>
    <dbReference type="NCBI Taxonomy" id="1007089"/>
    <lineage>
        <taxon>Bacteria</taxon>
        <taxon>Pseudomonadati</taxon>
        <taxon>Bacteroidota</taxon>
        <taxon>Chitinophagia</taxon>
        <taxon>Chitinophagales</taxon>
        <taxon>Chitinophagaceae</taxon>
        <taxon>Compostibacter</taxon>
    </lineage>
</organism>
<dbReference type="NCBIfam" id="TIGR04056">
    <property type="entry name" value="OMP_RagA_SusC"/>
    <property type="match status" value="1"/>
</dbReference>
<evidence type="ECO:0000256" key="4">
    <source>
        <dbReference type="ARBA" id="ARBA00022692"/>
    </source>
</evidence>
<dbReference type="NCBIfam" id="TIGR04057">
    <property type="entry name" value="SusC_RagA_signa"/>
    <property type="match status" value="1"/>
</dbReference>
<evidence type="ECO:0000313" key="12">
    <source>
        <dbReference type="EMBL" id="GAA4320866.1"/>
    </source>
</evidence>
<keyword evidence="7 8" id="KW-0998">Cell outer membrane</keyword>
<dbReference type="InterPro" id="IPR039426">
    <property type="entry name" value="TonB-dep_rcpt-like"/>
</dbReference>
<dbReference type="PROSITE" id="PS52016">
    <property type="entry name" value="TONB_DEPENDENT_REC_3"/>
    <property type="match status" value="1"/>
</dbReference>
<evidence type="ECO:0000256" key="7">
    <source>
        <dbReference type="ARBA" id="ARBA00023237"/>
    </source>
</evidence>
<keyword evidence="4 8" id="KW-0812">Transmembrane</keyword>
<evidence type="ECO:0000313" key="13">
    <source>
        <dbReference type="Proteomes" id="UP001501207"/>
    </source>
</evidence>
<dbReference type="InterPro" id="IPR000531">
    <property type="entry name" value="Beta-barrel_TonB"/>
</dbReference>
<gene>
    <name evidence="12" type="ORF">GCM10023143_35350</name>
</gene>
<dbReference type="InterPro" id="IPR008969">
    <property type="entry name" value="CarboxyPept-like_regulatory"/>
</dbReference>
<comment type="subcellular location">
    <subcellularLocation>
        <location evidence="1 8">Cell outer membrane</location>
        <topology evidence="1 8">Multi-pass membrane protein</topology>
    </subcellularLocation>
</comment>
<dbReference type="RefSeq" id="WP_344981900.1">
    <property type="nucleotide sequence ID" value="NZ_BAABFN010000022.1"/>
</dbReference>
<evidence type="ECO:0000259" key="11">
    <source>
        <dbReference type="Pfam" id="PF07715"/>
    </source>
</evidence>
<evidence type="ECO:0000256" key="1">
    <source>
        <dbReference type="ARBA" id="ARBA00004571"/>
    </source>
</evidence>
<evidence type="ECO:0000256" key="9">
    <source>
        <dbReference type="RuleBase" id="RU003357"/>
    </source>
</evidence>
<reference evidence="13" key="1">
    <citation type="journal article" date="2019" name="Int. J. Syst. Evol. Microbiol.">
        <title>The Global Catalogue of Microorganisms (GCM) 10K type strain sequencing project: providing services to taxonomists for standard genome sequencing and annotation.</title>
        <authorList>
            <consortium name="The Broad Institute Genomics Platform"/>
            <consortium name="The Broad Institute Genome Sequencing Center for Infectious Disease"/>
            <person name="Wu L."/>
            <person name="Ma J."/>
        </authorList>
    </citation>
    <scope>NUCLEOTIDE SEQUENCE [LARGE SCALE GENOMIC DNA]</scope>
    <source>
        <strain evidence="13">JCM 17664</strain>
    </source>
</reference>
<evidence type="ECO:0000256" key="5">
    <source>
        <dbReference type="ARBA" id="ARBA00023077"/>
    </source>
</evidence>
<keyword evidence="13" id="KW-1185">Reference proteome</keyword>
<keyword evidence="6 8" id="KW-0472">Membrane</keyword>
<dbReference type="Gene3D" id="2.40.170.20">
    <property type="entry name" value="TonB-dependent receptor, beta-barrel domain"/>
    <property type="match status" value="1"/>
</dbReference>
<evidence type="ECO:0000259" key="10">
    <source>
        <dbReference type="Pfam" id="PF00593"/>
    </source>
</evidence>
<keyword evidence="2 8" id="KW-0813">Transport</keyword>
<dbReference type="SUPFAM" id="SSF56935">
    <property type="entry name" value="Porins"/>
    <property type="match status" value="1"/>
</dbReference>
<dbReference type="InterPro" id="IPR037066">
    <property type="entry name" value="Plug_dom_sf"/>
</dbReference>
<protein>
    <submittedName>
        <fullName evidence="12">SusC/RagA family TonB-linked outer membrane protein</fullName>
    </submittedName>
</protein>
<proteinExistence type="inferred from homology"/>
<dbReference type="EMBL" id="BAABFN010000022">
    <property type="protein sequence ID" value="GAA4320866.1"/>
    <property type="molecule type" value="Genomic_DNA"/>
</dbReference>
<dbReference type="InterPro" id="IPR036942">
    <property type="entry name" value="Beta-barrel_TonB_sf"/>
</dbReference>
<dbReference type="Pfam" id="PF13715">
    <property type="entry name" value="CarbopepD_reg_2"/>
    <property type="match status" value="1"/>
</dbReference>